<feature type="domain" description="Prepilin type IV endopeptidase peptidase" evidence="3">
    <location>
        <begin position="8"/>
        <end position="110"/>
    </location>
</feature>
<dbReference type="GO" id="GO:0006465">
    <property type="term" value="P:signal peptide processing"/>
    <property type="evidence" value="ECO:0007669"/>
    <property type="project" value="TreeGrafter"/>
</dbReference>
<dbReference type="Gene3D" id="1.20.120.1220">
    <property type="match status" value="1"/>
</dbReference>
<evidence type="ECO:0000313" key="4">
    <source>
        <dbReference type="EMBL" id="RCW42107.1"/>
    </source>
</evidence>
<dbReference type="AlphaFoldDB" id="A0A368VND7"/>
<dbReference type="InterPro" id="IPR050882">
    <property type="entry name" value="Prepilin_peptidase/N-MTase"/>
</dbReference>
<dbReference type="RefSeq" id="WP_114383376.1">
    <property type="nucleotide sequence ID" value="NZ_QPJD01000019.1"/>
</dbReference>
<accession>A0A368VND7</accession>
<organism evidence="4 5">
    <name type="scientific">Paenibacillus prosopidis</name>
    <dbReference type="NCBI Taxonomy" id="630520"/>
    <lineage>
        <taxon>Bacteria</taxon>
        <taxon>Bacillati</taxon>
        <taxon>Bacillota</taxon>
        <taxon>Bacilli</taxon>
        <taxon>Bacillales</taxon>
        <taxon>Paenibacillaceae</taxon>
        <taxon>Paenibacillus</taxon>
    </lineage>
</organism>
<keyword evidence="2" id="KW-0472">Membrane</keyword>
<dbReference type="PANTHER" id="PTHR30487">
    <property type="entry name" value="TYPE 4 PREPILIN-LIKE PROTEINS LEADER PEPTIDE-PROCESSING ENZYME"/>
    <property type="match status" value="1"/>
</dbReference>
<evidence type="ECO:0000259" key="3">
    <source>
        <dbReference type="Pfam" id="PF01478"/>
    </source>
</evidence>
<comment type="caution">
    <text evidence="4">The sequence shown here is derived from an EMBL/GenBank/DDBJ whole genome shotgun (WGS) entry which is preliminary data.</text>
</comment>
<feature type="transmembrane region" description="Helical" evidence="2">
    <location>
        <begin position="82"/>
        <end position="115"/>
    </location>
</feature>
<dbReference type="GO" id="GO:0004190">
    <property type="term" value="F:aspartic-type endopeptidase activity"/>
    <property type="evidence" value="ECO:0007669"/>
    <property type="project" value="InterPro"/>
</dbReference>
<dbReference type="InterPro" id="IPR000045">
    <property type="entry name" value="Prepilin_IV_endopep_pep"/>
</dbReference>
<reference evidence="4 5" key="1">
    <citation type="submission" date="2018-07" db="EMBL/GenBank/DDBJ databases">
        <title>Genomic Encyclopedia of Type Strains, Phase III (KMG-III): the genomes of soil and plant-associated and newly described type strains.</title>
        <authorList>
            <person name="Whitman W."/>
        </authorList>
    </citation>
    <scope>NUCLEOTIDE SEQUENCE [LARGE SCALE GENOMIC DNA]</scope>
    <source>
        <strain evidence="4 5">CECT 7506</strain>
    </source>
</reference>
<comment type="similarity">
    <text evidence="1">Belongs to the peptidase A24 family.</text>
</comment>
<name>A0A368VND7_9BACL</name>
<dbReference type="GO" id="GO:0005886">
    <property type="term" value="C:plasma membrane"/>
    <property type="evidence" value="ECO:0007669"/>
    <property type="project" value="TreeGrafter"/>
</dbReference>
<dbReference type="OrthoDB" id="5508079at2"/>
<keyword evidence="5" id="KW-1185">Reference proteome</keyword>
<dbReference type="PANTHER" id="PTHR30487:SF0">
    <property type="entry name" value="PREPILIN LEADER PEPTIDASE_N-METHYLTRANSFERASE-RELATED"/>
    <property type="match status" value="1"/>
</dbReference>
<evidence type="ECO:0000256" key="1">
    <source>
        <dbReference type="ARBA" id="ARBA00005801"/>
    </source>
</evidence>
<evidence type="ECO:0000256" key="2">
    <source>
        <dbReference type="SAM" id="Phobius"/>
    </source>
</evidence>
<evidence type="ECO:0000313" key="5">
    <source>
        <dbReference type="Proteomes" id="UP000252415"/>
    </source>
</evidence>
<gene>
    <name evidence="4" type="ORF">DFP97_11988</name>
</gene>
<keyword evidence="2" id="KW-0812">Transmembrane</keyword>
<keyword evidence="2" id="KW-1133">Transmembrane helix</keyword>
<dbReference type="Proteomes" id="UP000252415">
    <property type="component" value="Unassembled WGS sequence"/>
</dbReference>
<sequence length="170" mass="17999">MNIVQTAAITLFLIIAFITDVRAQIIPNRLTVSFFAAACIYHIAVNGMAGAAAAAGGAAAGFVPLLLLHLAKGIGAGDVKLFGALGAWVGVWTVLQMMLYAILYAGLIGVCFVFVNRSFGKKVTAGVTSFIVPGLGWRKHQWLQWAESGKKFPFMLAVAPAAVTVWSMIN</sequence>
<proteinExistence type="inferred from homology"/>
<dbReference type="EMBL" id="QPJD01000019">
    <property type="protein sequence ID" value="RCW42107.1"/>
    <property type="molecule type" value="Genomic_DNA"/>
</dbReference>
<protein>
    <submittedName>
        <fullName evidence="4">Prepilin peptidase CpaA</fullName>
    </submittedName>
</protein>
<dbReference type="Pfam" id="PF01478">
    <property type="entry name" value="Peptidase_A24"/>
    <property type="match status" value="1"/>
</dbReference>